<dbReference type="AlphaFoldDB" id="A0A3B0QY55"/>
<dbReference type="SUPFAM" id="SSF54565">
    <property type="entry name" value="Ribosomal protein S16"/>
    <property type="match status" value="1"/>
</dbReference>
<dbReference type="GO" id="GO:0003735">
    <property type="term" value="F:structural constituent of ribosome"/>
    <property type="evidence" value="ECO:0007669"/>
    <property type="project" value="InterPro"/>
</dbReference>
<dbReference type="Gene3D" id="3.30.1320.10">
    <property type="match status" value="1"/>
</dbReference>
<protein>
    <submittedName>
        <fullName evidence="3">SSU ribosomal protein S16p</fullName>
    </submittedName>
</protein>
<gene>
    <name evidence="3" type="ORF">MNBD_DELTA01-1066</name>
</gene>
<name>A0A3B0QY55_9ZZZZ</name>
<dbReference type="NCBIfam" id="TIGR00002">
    <property type="entry name" value="S16"/>
    <property type="match status" value="1"/>
</dbReference>
<dbReference type="PANTHER" id="PTHR12919:SF20">
    <property type="entry name" value="SMALL RIBOSOMAL SUBUNIT PROTEIN BS16M"/>
    <property type="match status" value="1"/>
</dbReference>
<dbReference type="Pfam" id="PF00886">
    <property type="entry name" value="Ribosomal_S16"/>
    <property type="match status" value="1"/>
</dbReference>
<dbReference type="EMBL" id="UOEA01000067">
    <property type="protein sequence ID" value="VAV84427.1"/>
    <property type="molecule type" value="Genomic_DNA"/>
</dbReference>
<dbReference type="GO" id="GO:0006412">
    <property type="term" value="P:translation"/>
    <property type="evidence" value="ECO:0007669"/>
    <property type="project" value="InterPro"/>
</dbReference>
<dbReference type="InterPro" id="IPR023803">
    <property type="entry name" value="Ribosomal_bS16_dom_sf"/>
</dbReference>
<dbReference type="GO" id="GO:0015935">
    <property type="term" value="C:small ribosomal subunit"/>
    <property type="evidence" value="ECO:0007669"/>
    <property type="project" value="TreeGrafter"/>
</dbReference>
<reference evidence="3" key="1">
    <citation type="submission" date="2018-06" db="EMBL/GenBank/DDBJ databases">
        <authorList>
            <person name="Zhirakovskaya E."/>
        </authorList>
    </citation>
    <scope>NUCLEOTIDE SEQUENCE</scope>
</reference>
<dbReference type="PANTHER" id="PTHR12919">
    <property type="entry name" value="30S RIBOSOMAL PROTEIN S16"/>
    <property type="match status" value="1"/>
</dbReference>
<sequence length="87" mass="9491">MSARIRLARHGCKKRPFYRIVVADSAAPRSGRFIEIVGTYDPNKEPAAVELKDEKIKEWLGKGALPSATVKSILKKAGVSLKAEKAA</sequence>
<dbReference type="GO" id="GO:0005737">
    <property type="term" value="C:cytoplasm"/>
    <property type="evidence" value="ECO:0007669"/>
    <property type="project" value="UniProtKB-ARBA"/>
</dbReference>
<evidence type="ECO:0000256" key="1">
    <source>
        <dbReference type="ARBA" id="ARBA00022980"/>
    </source>
</evidence>
<dbReference type="InterPro" id="IPR000307">
    <property type="entry name" value="Ribosomal_bS16"/>
</dbReference>
<keyword evidence="1 3" id="KW-0689">Ribosomal protein</keyword>
<accession>A0A3B0QY55</accession>
<keyword evidence="2" id="KW-0687">Ribonucleoprotein</keyword>
<evidence type="ECO:0000256" key="2">
    <source>
        <dbReference type="ARBA" id="ARBA00023274"/>
    </source>
</evidence>
<proteinExistence type="inferred from homology"/>
<organism evidence="3">
    <name type="scientific">hydrothermal vent metagenome</name>
    <dbReference type="NCBI Taxonomy" id="652676"/>
    <lineage>
        <taxon>unclassified sequences</taxon>
        <taxon>metagenomes</taxon>
        <taxon>ecological metagenomes</taxon>
    </lineage>
</organism>
<dbReference type="HAMAP" id="MF_00385">
    <property type="entry name" value="Ribosomal_bS16"/>
    <property type="match status" value="1"/>
</dbReference>
<evidence type="ECO:0000313" key="3">
    <source>
        <dbReference type="EMBL" id="VAV84427.1"/>
    </source>
</evidence>